<name>A0AAD9U981_9ROSI</name>
<dbReference type="EMBL" id="JANJYI010000005">
    <property type="protein sequence ID" value="KAK2649868.1"/>
    <property type="molecule type" value="Genomic_DNA"/>
</dbReference>
<dbReference type="InterPro" id="IPR000477">
    <property type="entry name" value="RT_dom"/>
</dbReference>
<dbReference type="PROSITE" id="PS50878">
    <property type="entry name" value="RT_POL"/>
    <property type="match status" value="1"/>
</dbReference>
<dbReference type="PANTHER" id="PTHR19446">
    <property type="entry name" value="REVERSE TRANSCRIPTASES"/>
    <property type="match status" value="1"/>
</dbReference>
<sequence>MERLDRGLCNSKWGILYPDYSIQHLEFWGSDHRFLALSFEDQHSRRRGTMEKGRFPFFCEDCWSDEAECKNIVSKIWGGPQEGRDAMENMKWKIQACGERLVAWNMHKRRDLKRVIAVRMRALREASSLNRPPAWKQLAILEEKLNNVLDKEYRGLWRGWNPLKAPGRDGFPATFYPKFWGTVGEEVTSLCLEILNKGICLKDINSTVITLIPKTQNPTNMEDYRPISLCNVLYKIITKAMTNRLRGVIGEIISETQCAFIPGRMISDNTIVGFECLCRLKRWKRKTGSMALKLDMSKAYDRVE</sequence>
<accession>A0AAD9U981</accession>
<protein>
    <recommendedName>
        <fullName evidence="1">Reverse transcriptase domain-containing protein</fullName>
    </recommendedName>
</protein>
<evidence type="ECO:0000313" key="2">
    <source>
        <dbReference type="EMBL" id="KAK2649868.1"/>
    </source>
</evidence>
<dbReference type="AlphaFoldDB" id="A0AAD9U981"/>
<proteinExistence type="predicted"/>
<dbReference type="Pfam" id="PF00078">
    <property type="entry name" value="RVT_1"/>
    <property type="match status" value="1"/>
</dbReference>
<evidence type="ECO:0000313" key="3">
    <source>
        <dbReference type="Proteomes" id="UP001280121"/>
    </source>
</evidence>
<comment type="caution">
    <text evidence="2">The sequence shown here is derived from an EMBL/GenBank/DDBJ whole genome shotgun (WGS) entry which is preliminary data.</text>
</comment>
<organism evidence="2 3">
    <name type="scientific">Dipteronia dyeriana</name>
    <dbReference type="NCBI Taxonomy" id="168575"/>
    <lineage>
        <taxon>Eukaryota</taxon>
        <taxon>Viridiplantae</taxon>
        <taxon>Streptophyta</taxon>
        <taxon>Embryophyta</taxon>
        <taxon>Tracheophyta</taxon>
        <taxon>Spermatophyta</taxon>
        <taxon>Magnoliopsida</taxon>
        <taxon>eudicotyledons</taxon>
        <taxon>Gunneridae</taxon>
        <taxon>Pentapetalae</taxon>
        <taxon>rosids</taxon>
        <taxon>malvids</taxon>
        <taxon>Sapindales</taxon>
        <taxon>Sapindaceae</taxon>
        <taxon>Hippocastanoideae</taxon>
        <taxon>Acereae</taxon>
        <taxon>Dipteronia</taxon>
    </lineage>
</organism>
<dbReference type="Proteomes" id="UP001280121">
    <property type="component" value="Unassembled WGS sequence"/>
</dbReference>
<feature type="domain" description="Reverse transcriptase" evidence="1">
    <location>
        <begin position="193"/>
        <end position="304"/>
    </location>
</feature>
<dbReference type="InterPro" id="IPR043502">
    <property type="entry name" value="DNA/RNA_pol_sf"/>
</dbReference>
<keyword evidence="3" id="KW-1185">Reference proteome</keyword>
<gene>
    <name evidence="2" type="ORF">Ddye_017357</name>
</gene>
<dbReference type="SUPFAM" id="SSF56672">
    <property type="entry name" value="DNA/RNA polymerases"/>
    <property type="match status" value="1"/>
</dbReference>
<evidence type="ECO:0000259" key="1">
    <source>
        <dbReference type="PROSITE" id="PS50878"/>
    </source>
</evidence>
<dbReference type="CDD" id="cd01650">
    <property type="entry name" value="RT_nLTR_like"/>
    <property type="match status" value="1"/>
</dbReference>
<reference evidence="2" key="1">
    <citation type="journal article" date="2023" name="Plant J.">
        <title>Genome sequences and population genomics provide insights into the demographic history, inbreeding, and mutation load of two 'living fossil' tree species of Dipteronia.</title>
        <authorList>
            <person name="Feng Y."/>
            <person name="Comes H.P."/>
            <person name="Chen J."/>
            <person name="Zhu S."/>
            <person name="Lu R."/>
            <person name="Zhang X."/>
            <person name="Li P."/>
            <person name="Qiu J."/>
            <person name="Olsen K.M."/>
            <person name="Qiu Y."/>
        </authorList>
    </citation>
    <scope>NUCLEOTIDE SEQUENCE</scope>
    <source>
        <strain evidence="2">KIB01</strain>
    </source>
</reference>